<dbReference type="Pfam" id="PF02698">
    <property type="entry name" value="DUF218"/>
    <property type="match status" value="1"/>
</dbReference>
<reference evidence="3" key="1">
    <citation type="journal article" date="2019" name="Int. J. Syst. Evol. Microbiol.">
        <title>The Global Catalogue of Microorganisms (GCM) 10K type strain sequencing project: providing services to taxonomists for standard genome sequencing and annotation.</title>
        <authorList>
            <consortium name="The Broad Institute Genomics Platform"/>
            <consortium name="The Broad Institute Genome Sequencing Center for Infectious Disease"/>
            <person name="Wu L."/>
            <person name="Ma J."/>
        </authorList>
    </citation>
    <scope>NUCLEOTIDE SEQUENCE [LARGE SCALE GENOMIC DNA]</scope>
    <source>
        <strain evidence="3">CCUG 51308</strain>
    </source>
</reference>
<sequence length="195" mass="21652">MKKPSKNIYKAIIALCIFLVGYDFANFGRRAEKLADAKVTATEYDAVVVLTGGRNRIARASEIAQLYSLPLFISGVHKDATSDEVAIAAGVDPVFFNCCVTLGYNARTTHGNGLEIANWAKEEDIDGLIVVTSNYHMERALLELKRSMPHVELAGQSVDSPVIDAGAWWTTPTSAKRMLVEWFKWRVVKFRDLLT</sequence>
<gene>
    <name evidence="2" type="ORF">ACFQS8_10640</name>
</gene>
<evidence type="ECO:0000313" key="2">
    <source>
        <dbReference type="EMBL" id="MFC7292073.1"/>
    </source>
</evidence>
<feature type="domain" description="DUF218" evidence="1">
    <location>
        <begin position="45"/>
        <end position="152"/>
    </location>
</feature>
<dbReference type="RefSeq" id="WP_382167314.1">
    <property type="nucleotide sequence ID" value="NZ_JBHTBR010000005.1"/>
</dbReference>
<keyword evidence="3" id="KW-1185">Reference proteome</keyword>
<organism evidence="2 3">
    <name type="scientific">Hirschia litorea</name>
    <dbReference type="NCBI Taxonomy" id="1199156"/>
    <lineage>
        <taxon>Bacteria</taxon>
        <taxon>Pseudomonadati</taxon>
        <taxon>Pseudomonadota</taxon>
        <taxon>Alphaproteobacteria</taxon>
        <taxon>Hyphomonadales</taxon>
        <taxon>Hyphomonadaceae</taxon>
        <taxon>Hirschia</taxon>
    </lineage>
</organism>
<comment type="caution">
    <text evidence="2">The sequence shown here is derived from an EMBL/GenBank/DDBJ whole genome shotgun (WGS) entry which is preliminary data.</text>
</comment>
<dbReference type="Proteomes" id="UP001596492">
    <property type="component" value="Unassembled WGS sequence"/>
</dbReference>
<dbReference type="InterPro" id="IPR003848">
    <property type="entry name" value="DUF218"/>
</dbReference>
<name>A0ABW2ILQ2_9PROT</name>
<evidence type="ECO:0000259" key="1">
    <source>
        <dbReference type="Pfam" id="PF02698"/>
    </source>
</evidence>
<dbReference type="CDD" id="cd06259">
    <property type="entry name" value="YdcF-like"/>
    <property type="match status" value="1"/>
</dbReference>
<accession>A0ABW2ILQ2</accession>
<dbReference type="EMBL" id="JBHTBR010000005">
    <property type="protein sequence ID" value="MFC7292073.1"/>
    <property type="molecule type" value="Genomic_DNA"/>
</dbReference>
<protein>
    <submittedName>
        <fullName evidence="2">YdcF family protein</fullName>
    </submittedName>
</protein>
<proteinExistence type="predicted"/>
<evidence type="ECO:0000313" key="3">
    <source>
        <dbReference type="Proteomes" id="UP001596492"/>
    </source>
</evidence>